<accession>A0ABP7UQF1</accession>
<proteinExistence type="predicted"/>
<dbReference type="Pfam" id="PF13365">
    <property type="entry name" value="Trypsin_2"/>
    <property type="match status" value="1"/>
</dbReference>
<evidence type="ECO:0000313" key="4">
    <source>
        <dbReference type="EMBL" id="GAA4049919.1"/>
    </source>
</evidence>
<keyword evidence="5" id="KW-1185">Reference proteome</keyword>
<dbReference type="InterPro" id="IPR028301">
    <property type="entry name" value="V8_his_AS"/>
</dbReference>
<dbReference type="PANTHER" id="PTHR46844:SF1">
    <property type="entry name" value="SLR5058 PROTEIN"/>
    <property type="match status" value="1"/>
</dbReference>
<protein>
    <recommendedName>
        <fullName evidence="3">NACHT domain-containing protein</fullName>
    </recommendedName>
</protein>
<evidence type="ECO:0000256" key="2">
    <source>
        <dbReference type="ARBA" id="ARBA00022840"/>
    </source>
</evidence>
<keyword evidence="2" id="KW-0067">ATP-binding</keyword>
<dbReference type="InterPro" id="IPR043504">
    <property type="entry name" value="Peptidase_S1_PA_chymotrypsin"/>
</dbReference>
<dbReference type="InterPro" id="IPR009003">
    <property type="entry name" value="Peptidase_S1_PA"/>
</dbReference>
<comment type="caution">
    <text evidence="4">The sequence shown here is derived from an EMBL/GenBank/DDBJ whole genome shotgun (WGS) entry which is preliminary data.</text>
</comment>
<evidence type="ECO:0000256" key="1">
    <source>
        <dbReference type="ARBA" id="ARBA00022741"/>
    </source>
</evidence>
<dbReference type="InterPro" id="IPR027417">
    <property type="entry name" value="P-loop_NTPase"/>
</dbReference>
<gene>
    <name evidence="4" type="ORF">GCM10022233_20350</name>
</gene>
<dbReference type="Gene3D" id="3.80.10.10">
    <property type="entry name" value="Ribonuclease Inhibitor"/>
    <property type="match status" value="1"/>
</dbReference>
<dbReference type="EMBL" id="BAAAZY010000007">
    <property type="protein sequence ID" value="GAA4049919.1"/>
    <property type="molecule type" value="Genomic_DNA"/>
</dbReference>
<feature type="domain" description="NACHT" evidence="3">
    <location>
        <begin position="300"/>
        <end position="646"/>
    </location>
</feature>
<dbReference type="InterPro" id="IPR007111">
    <property type="entry name" value="NACHT_NTPase"/>
</dbReference>
<reference evidence="5" key="1">
    <citation type="journal article" date="2019" name="Int. J. Syst. Evol. Microbiol.">
        <title>The Global Catalogue of Microorganisms (GCM) 10K type strain sequencing project: providing services to taxonomists for standard genome sequencing and annotation.</title>
        <authorList>
            <consortium name="The Broad Institute Genomics Platform"/>
            <consortium name="The Broad Institute Genome Sequencing Center for Infectious Disease"/>
            <person name="Wu L."/>
            <person name="Ma J."/>
        </authorList>
    </citation>
    <scope>NUCLEOTIDE SEQUENCE [LARGE SCALE GENOMIC DNA]</scope>
    <source>
        <strain evidence="5">JCM 16925</strain>
    </source>
</reference>
<dbReference type="Gene3D" id="3.40.50.300">
    <property type="entry name" value="P-loop containing nucleotide triphosphate hydrolases"/>
    <property type="match status" value="1"/>
</dbReference>
<dbReference type="Pfam" id="PF05729">
    <property type="entry name" value="NACHT"/>
    <property type="match status" value="1"/>
</dbReference>
<dbReference type="SUPFAM" id="SSF52058">
    <property type="entry name" value="L domain-like"/>
    <property type="match status" value="1"/>
</dbReference>
<dbReference type="RefSeq" id="WP_345010872.1">
    <property type="nucleotide sequence ID" value="NZ_BAAAZY010000007.1"/>
</dbReference>
<evidence type="ECO:0000259" key="3">
    <source>
        <dbReference type="PROSITE" id="PS50837"/>
    </source>
</evidence>
<dbReference type="PROSITE" id="PS50837">
    <property type="entry name" value="NACHT"/>
    <property type="match status" value="1"/>
</dbReference>
<keyword evidence="1" id="KW-0547">Nucleotide-binding</keyword>
<evidence type="ECO:0000313" key="5">
    <source>
        <dbReference type="Proteomes" id="UP001499984"/>
    </source>
</evidence>
<dbReference type="InterPro" id="IPR032675">
    <property type="entry name" value="LRR_dom_sf"/>
</dbReference>
<sequence length="1079" mass="119929">MSGGRALDRVVVVWGNGQGSGVLLNRRTVLTAWHVVVNSKRIEVVHPSSGRPAPCYLVWADEERDVAVLAAERDVISAERAAPLGRLRFGKAGTGTPLSHCQIVGFPQIQRYGDDLEYDQYRVSVLPMAGRIRGSLTCELDQPTVDERADGTSALRGLSGAPVFAGPVLLGVVTQVPQGRRHGRIEAAAMTDAPELGLVGLAKVWLEEITEVHPQDEHFETRYAKDLSSQYRKTEIFGIEELGRGESRWDLDTAYLSLRAEAAAYPYVEDDLFGRFPDSWHSGPARDGAQRIETLLANRPHALLRGEAGAGKTTLVWWLAAHAANGTLGDELAELNGLVPFVIPLREVHARGGRFPTVSELLSAGRGITDGQPDGWAHRVLEARRAFLLVDGLDEVPAPEREEARRWLCALLDRYPGTRCLATVRPNAVDEQWLNGDGFTELTLLPMSDDDIRAFVHAWHNAARLESGHFYDARRGGEEHELLTSLEHDLVHQLERNTALRGLARTPLLCAVICALHRRRRGLLPTTRWQLYRAALAMLLGGRDAGRGVLNADHVRLDSDEQHALLQRLAMWLVRMGQQQLTYAQAVHQLSLAMRDMPHIQVQGPPEKILRFLLDRSGLLQERTDDAIQFIHRTFQDFLAAKEFHETGYIDELPKHAHSEAWHDVIVLAAGHAARPGARHLITSLIGLGDAAEQRREQYRLHTLAARCALNVQSLNSGLMQMVRDRMDALMPPRDREEVEDLAGLGDWVVGVLPDAEQLRDRVALNTVRLLARVRSAKARQKLRQCASHTEPLIRSEVGRAWDFQPLGEYVDEVLAGADLPDLLIDKPAKLLHLPRLGSVSRITVSGPYSAEELDTYLPVRCLESVTIWNNEVIESFEFLRSRVDLRRLELQECTSVRDLSRLPDLDLTELRLTGCITGVLTPHPGVRHLEVGIENAGRLGDLEDWPNLQTLGIEGHSRNPSWILRAALHAPELTRIALGTDTLHGLTTLEPLPRIERLMITGLRDLTEIAQLSRVFPNLRKLALGLVGRPPARLDLRPLHGLPGLGLNLWGDVPVKSEIVGAEAFGDRLRSHQGGLNY</sequence>
<dbReference type="PROSITE" id="PS00672">
    <property type="entry name" value="V8_HIS"/>
    <property type="match status" value="1"/>
</dbReference>
<name>A0ABP7UQF1_9ACTN</name>
<dbReference type="PANTHER" id="PTHR46844">
    <property type="entry name" value="SLR5058 PROTEIN"/>
    <property type="match status" value="1"/>
</dbReference>
<dbReference type="Proteomes" id="UP001499984">
    <property type="component" value="Unassembled WGS sequence"/>
</dbReference>
<dbReference type="SUPFAM" id="SSF50494">
    <property type="entry name" value="Trypsin-like serine proteases"/>
    <property type="match status" value="1"/>
</dbReference>
<organism evidence="4 5">
    <name type="scientific">Streptomyces shaanxiensis</name>
    <dbReference type="NCBI Taxonomy" id="653357"/>
    <lineage>
        <taxon>Bacteria</taxon>
        <taxon>Bacillati</taxon>
        <taxon>Actinomycetota</taxon>
        <taxon>Actinomycetes</taxon>
        <taxon>Kitasatosporales</taxon>
        <taxon>Streptomycetaceae</taxon>
        <taxon>Streptomyces</taxon>
    </lineage>
</organism>
<dbReference type="SUPFAM" id="SSF52540">
    <property type="entry name" value="P-loop containing nucleoside triphosphate hydrolases"/>
    <property type="match status" value="1"/>
</dbReference>
<dbReference type="Gene3D" id="2.40.10.10">
    <property type="entry name" value="Trypsin-like serine proteases"/>
    <property type="match status" value="1"/>
</dbReference>